<accession>A0A382A2B4</accession>
<dbReference type="EMBL" id="UINC01023473">
    <property type="protein sequence ID" value="SVA95207.1"/>
    <property type="molecule type" value="Genomic_DNA"/>
</dbReference>
<dbReference type="SUPFAM" id="SSF53448">
    <property type="entry name" value="Nucleotide-diphospho-sugar transferases"/>
    <property type="match status" value="1"/>
</dbReference>
<protein>
    <submittedName>
        <fullName evidence="3">Uncharacterized protein</fullName>
    </submittedName>
</protein>
<dbReference type="Gene3D" id="3.90.550.10">
    <property type="entry name" value="Spore Coat Polysaccharide Biosynthesis Protein SpsA, Chain A"/>
    <property type="match status" value="1"/>
</dbReference>
<dbReference type="PANTHER" id="PTHR43630">
    <property type="entry name" value="POLY-BETA-1,6-N-ACETYL-D-GLUCOSAMINE SYNTHASE"/>
    <property type="match status" value="1"/>
</dbReference>
<dbReference type="PANTHER" id="PTHR43630:SF2">
    <property type="entry name" value="GLYCOSYLTRANSFERASE"/>
    <property type="match status" value="1"/>
</dbReference>
<feature type="domain" description="DUF4214" evidence="2">
    <location>
        <begin position="10"/>
        <end position="56"/>
    </location>
</feature>
<name>A0A382A2B4_9ZZZZ</name>
<dbReference type="InterPro" id="IPR001173">
    <property type="entry name" value="Glyco_trans_2-like"/>
</dbReference>
<evidence type="ECO:0000313" key="3">
    <source>
        <dbReference type="EMBL" id="SVA95207.1"/>
    </source>
</evidence>
<gene>
    <name evidence="3" type="ORF">METZ01_LOCUS148061</name>
</gene>
<feature type="non-terminal residue" evidence="3">
    <location>
        <position position="303"/>
    </location>
</feature>
<dbReference type="Gene3D" id="1.10.3130.20">
    <property type="entry name" value="Phycobilisome linker domain"/>
    <property type="match status" value="1"/>
</dbReference>
<evidence type="ECO:0000259" key="2">
    <source>
        <dbReference type="Pfam" id="PF13946"/>
    </source>
</evidence>
<evidence type="ECO:0000259" key="1">
    <source>
        <dbReference type="Pfam" id="PF00535"/>
    </source>
</evidence>
<feature type="domain" description="Glycosyltransferase 2-like" evidence="1">
    <location>
        <begin position="86"/>
        <end position="230"/>
    </location>
</feature>
<reference evidence="3" key="1">
    <citation type="submission" date="2018-05" db="EMBL/GenBank/DDBJ databases">
        <authorList>
            <person name="Lanie J.A."/>
            <person name="Ng W.-L."/>
            <person name="Kazmierczak K.M."/>
            <person name="Andrzejewski T.M."/>
            <person name="Davidsen T.M."/>
            <person name="Wayne K.J."/>
            <person name="Tettelin H."/>
            <person name="Glass J.I."/>
            <person name="Rusch D."/>
            <person name="Podicherti R."/>
            <person name="Tsui H.-C.T."/>
            <person name="Winkler M.E."/>
        </authorList>
    </citation>
    <scope>NUCLEOTIDE SEQUENCE</scope>
</reference>
<dbReference type="Pfam" id="PF13946">
    <property type="entry name" value="DUF4214"/>
    <property type="match status" value="1"/>
</dbReference>
<dbReference type="AlphaFoldDB" id="A0A382A2B4"/>
<dbReference type="InterPro" id="IPR038255">
    <property type="entry name" value="PBS_linker_sf"/>
</dbReference>
<organism evidence="3">
    <name type="scientific">marine metagenome</name>
    <dbReference type="NCBI Taxonomy" id="408172"/>
    <lineage>
        <taxon>unclassified sequences</taxon>
        <taxon>metagenomes</taxon>
        <taxon>ecological metagenomes</taxon>
    </lineage>
</organism>
<proteinExistence type="predicted"/>
<dbReference type="Pfam" id="PF00535">
    <property type="entry name" value="Glycos_transf_2"/>
    <property type="match status" value="1"/>
</dbReference>
<sequence>MNTENLKNIVTNCYHDLLNREPDKSGLEYYLSILKNNKINVPQLSELIKSSPEFLESHPESIPNPIFPEKLESIPDPKIVAMYRIKNEERWIEKSLKITSEICQEIVILDDGSTDDTLKICKKFPSVVDIHSQTNLPFDETRDKNILLKMATKLNPDFLLGIDGDEIIMPGMKQILKEDLEVLHPKANVCQIQLLEVREKPNQIRINDSTTSSFFSTILRLKNQPNNLHFEEMKFPGNMHCPRIPQNTIGLDSPVKSRLKCLHYTHYDEQARNEKYHFLKKLDPNNTDFYNYEHIIHPEKFSG</sequence>
<dbReference type="InterPro" id="IPR025282">
    <property type="entry name" value="DUF4214"/>
</dbReference>
<dbReference type="InterPro" id="IPR029044">
    <property type="entry name" value="Nucleotide-diphossugar_trans"/>
</dbReference>